<feature type="domain" description="FAD dependent oxidoreductase" evidence="7">
    <location>
        <begin position="3"/>
        <end position="314"/>
    </location>
</feature>
<dbReference type="AlphaFoldDB" id="A0A9W9RFB4"/>
<dbReference type="GO" id="GO:0019478">
    <property type="term" value="P:D-amino acid catabolic process"/>
    <property type="evidence" value="ECO:0007669"/>
    <property type="project" value="TreeGrafter"/>
</dbReference>
<evidence type="ECO:0000313" key="9">
    <source>
        <dbReference type="Proteomes" id="UP001148299"/>
    </source>
</evidence>
<dbReference type="EMBL" id="JAPZBR010000003">
    <property type="protein sequence ID" value="KAJ5357874.1"/>
    <property type="molecule type" value="Genomic_DNA"/>
</dbReference>
<protein>
    <recommendedName>
        <fullName evidence="7">FAD dependent oxidoreductase domain-containing protein</fullName>
    </recommendedName>
</protein>
<dbReference type="Gene3D" id="3.30.9.10">
    <property type="entry name" value="D-Amino Acid Oxidase, subunit A, domain 2"/>
    <property type="match status" value="1"/>
</dbReference>
<dbReference type="InterPro" id="IPR006076">
    <property type="entry name" value="FAD-dep_OxRdtase"/>
</dbReference>
<evidence type="ECO:0000256" key="5">
    <source>
        <dbReference type="ARBA" id="ARBA00023002"/>
    </source>
</evidence>
<comment type="caution">
    <text evidence="8">The sequence shown here is derived from an EMBL/GenBank/DDBJ whole genome shotgun (WGS) entry which is preliminary data.</text>
</comment>
<accession>A0A9W9RFB4</accession>
<reference evidence="8" key="1">
    <citation type="submission" date="2022-12" db="EMBL/GenBank/DDBJ databases">
        <authorList>
            <person name="Petersen C."/>
        </authorList>
    </citation>
    <scope>NUCLEOTIDE SEQUENCE</scope>
    <source>
        <strain evidence="8">IBT 35675</strain>
    </source>
</reference>
<keyword evidence="9" id="KW-1185">Reference proteome</keyword>
<feature type="binding site" evidence="6">
    <location>
        <position position="168"/>
    </location>
    <ligand>
        <name>FAD</name>
        <dbReference type="ChEBI" id="CHEBI:57692"/>
    </ligand>
</feature>
<dbReference type="GO" id="GO:0005737">
    <property type="term" value="C:cytoplasm"/>
    <property type="evidence" value="ECO:0007669"/>
    <property type="project" value="TreeGrafter"/>
</dbReference>
<dbReference type="GO" id="GO:0071949">
    <property type="term" value="F:FAD binding"/>
    <property type="evidence" value="ECO:0007669"/>
    <property type="project" value="InterPro"/>
</dbReference>
<dbReference type="Gene3D" id="3.40.50.720">
    <property type="entry name" value="NAD(P)-binding Rossmann-like Domain"/>
    <property type="match status" value="1"/>
</dbReference>
<dbReference type="Pfam" id="PF01266">
    <property type="entry name" value="DAO"/>
    <property type="match status" value="1"/>
</dbReference>
<evidence type="ECO:0000256" key="3">
    <source>
        <dbReference type="ARBA" id="ARBA00022630"/>
    </source>
</evidence>
<sequence>MARITIIGAGITGMSIAYVLSRNHDITIVAKNLPGDKPTIDWASPWAGASFIAGGCSSADEVRMQRDTFAELWRLSVSRPESSVKQVFAEDFHDDKTKDDIWWKDFMPEVSSTPSPLLCHKTLILNPDVFLPWFKTELERTGVRFERMELKSLSDARNRGHDVLINATGFGSLNLQDVQDQNMQMIRGQTALVKSSLKQLLMHDNGETYTYAIPRLDGTVILGGTRDTDSKSPDIDSNQVNDIFKRINEHLPDQFSANPSDHEIVRHNVGIRPSRLGGVRVEKEERDGQNIVHAYGVPGGGYIFGFGVARAARDLVEEILFSSPKPRL</sequence>
<keyword evidence="3" id="KW-0285">Flavoprotein</keyword>
<comment type="similarity">
    <text evidence="2">Belongs to the DAMOX/DASOX family.</text>
</comment>
<evidence type="ECO:0000256" key="2">
    <source>
        <dbReference type="ARBA" id="ARBA00006730"/>
    </source>
</evidence>
<dbReference type="InterPro" id="IPR023209">
    <property type="entry name" value="DAO"/>
</dbReference>
<evidence type="ECO:0000259" key="7">
    <source>
        <dbReference type="Pfam" id="PF01266"/>
    </source>
</evidence>
<evidence type="ECO:0000256" key="1">
    <source>
        <dbReference type="ARBA" id="ARBA00001974"/>
    </source>
</evidence>
<evidence type="ECO:0000256" key="4">
    <source>
        <dbReference type="ARBA" id="ARBA00022827"/>
    </source>
</evidence>
<name>A0A9W9RFB4_PENBR</name>
<dbReference type="SUPFAM" id="SSF54373">
    <property type="entry name" value="FAD-linked reductases, C-terminal domain"/>
    <property type="match status" value="1"/>
</dbReference>
<proteinExistence type="inferred from homology"/>
<evidence type="ECO:0000256" key="6">
    <source>
        <dbReference type="PIRSR" id="PIRSR000189-1"/>
    </source>
</evidence>
<organism evidence="8 9">
    <name type="scientific">Penicillium brevicompactum</name>
    <dbReference type="NCBI Taxonomy" id="5074"/>
    <lineage>
        <taxon>Eukaryota</taxon>
        <taxon>Fungi</taxon>
        <taxon>Dikarya</taxon>
        <taxon>Ascomycota</taxon>
        <taxon>Pezizomycotina</taxon>
        <taxon>Eurotiomycetes</taxon>
        <taxon>Eurotiomycetidae</taxon>
        <taxon>Eurotiales</taxon>
        <taxon>Aspergillaceae</taxon>
        <taxon>Penicillium</taxon>
    </lineage>
</organism>
<dbReference type="GO" id="GO:0003884">
    <property type="term" value="F:D-amino-acid oxidase activity"/>
    <property type="evidence" value="ECO:0007669"/>
    <property type="project" value="InterPro"/>
</dbReference>
<keyword evidence="5" id="KW-0560">Oxidoreductase</keyword>
<dbReference type="PIRSF" id="PIRSF000189">
    <property type="entry name" value="D-aa_oxidase"/>
    <property type="match status" value="1"/>
</dbReference>
<dbReference type="SUPFAM" id="SSF51971">
    <property type="entry name" value="Nucleotide-binding domain"/>
    <property type="match status" value="1"/>
</dbReference>
<evidence type="ECO:0000313" key="8">
    <source>
        <dbReference type="EMBL" id="KAJ5357874.1"/>
    </source>
</evidence>
<dbReference type="Proteomes" id="UP001148299">
    <property type="component" value="Unassembled WGS sequence"/>
</dbReference>
<feature type="binding site" evidence="6">
    <location>
        <position position="299"/>
    </location>
    <ligand>
        <name>D-dopa</name>
        <dbReference type="ChEBI" id="CHEBI:149689"/>
    </ligand>
</feature>
<dbReference type="PANTHER" id="PTHR11530:SF11">
    <property type="entry name" value="D-ASPARTATE OXIDASE"/>
    <property type="match status" value="1"/>
</dbReference>
<dbReference type="PANTHER" id="PTHR11530">
    <property type="entry name" value="D-AMINO ACID OXIDASE"/>
    <property type="match status" value="1"/>
</dbReference>
<comment type="cofactor">
    <cofactor evidence="1 6">
        <name>FAD</name>
        <dbReference type="ChEBI" id="CHEBI:57692"/>
    </cofactor>
</comment>
<keyword evidence="4 6" id="KW-0274">FAD</keyword>
<reference evidence="8" key="2">
    <citation type="journal article" date="2023" name="IMA Fungus">
        <title>Comparative genomic study of the Penicillium genus elucidates a diverse pangenome and 15 lateral gene transfer events.</title>
        <authorList>
            <person name="Petersen C."/>
            <person name="Sorensen T."/>
            <person name="Nielsen M.R."/>
            <person name="Sondergaard T.E."/>
            <person name="Sorensen J.L."/>
            <person name="Fitzpatrick D.A."/>
            <person name="Frisvad J.C."/>
            <person name="Nielsen K.L."/>
        </authorList>
    </citation>
    <scope>NUCLEOTIDE SEQUENCE</scope>
    <source>
        <strain evidence="8">IBT 35675</strain>
    </source>
</reference>
<gene>
    <name evidence="8" type="ORF">N7541_005032</name>
</gene>
<feature type="binding site" evidence="6">
    <location>
        <position position="272"/>
    </location>
    <ligand>
        <name>D-dopa</name>
        <dbReference type="ChEBI" id="CHEBI:149689"/>
    </ligand>
</feature>